<gene>
    <name evidence="10" type="ORF">ADL15_27080</name>
</gene>
<keyword evidence="6" id="KW-0067">ATP-binding</keyword>
<feature type="region of interest" description="Disordered" evidence="7">
    <location>
        <begin position="1"/>
        <end position="30"/>
    </location>
</feature>
<keyword evidence="5" id="KW-0418">Kinase</keyword>
<evidence type="ECO:0000256" key="1">
    <source>
        <dbReference type="ARBA" id="ARBA00012513"/>
    </source>
</evidence>
<keyword evidence="3" id="KW-0808">Transferase</keyword>
<keyword evidence="8" id="KW-0472">Membrane</keyword>
<evidence type="ECO:0000313" key="11">
    <source>
        <dbReference type="Proteomes" id="UP000053244"/>
    </source>
</evidence>
<evidence type="ECO:0000256" key="8">
    <source>
        <dbReference type="SAM" id="Phobius"/>
    </source>
</evidence>
<dbReference type="SMART" id="SM00220">
    <property type="entry name" value="S_TKc"/>
    <property type="match status" value="1"/>
</dbReference>
<organism evidence="10 11">
    <name type="scientific">Actinoplanes awajinensis subsp. mycoplanecinus</name>
    <dbReference type="NCBI Taxonomy" id="135947"/>
    <lineage>
        <taxon>Bacteria</taxon>
        <taxon>Bacillati</taxon>
        <taxon>Actinomycetota</taxon>
        <taxon>Actinomycetes</taxon>
        <taxon>Micromonosporales</taxon>
        <taxon>Micromonosporaceae</taxon>
        <taxon>Actinoplanes</taxon>
    </lineage>
</organism>
<evidence type="ECO:0000256" key="3">
    <source>
        <dbReference type="ARBA" id="ARBA00022679"/>
    </source>
</evidence>
<evidence type="ECO:0000256" key="7">
    <source>
        <dbReference type="SAM" id="MobiDB-lite"/>
    </source>
</evidence>
<comment type="caution">
    <text evidence="10">The sequence shown here is derived from an EMBL/GenBank/DDBJ whole genome shotgun (WGS) entry which is preliminary data.</text>
</comment>
<dbReference type="InterPro" id="IPR011009">
    <property type="entry name" value="Kinase-like_dom_sf"/>
</dbReference>
<dbReference type="InterPro" id="IPR000719">
    <property type="entry name" value="Prot_kinase_dom"/>
</dbReference>
<dbReference type="PANTHER" id="PTHR43289">
    <property type="entry name" value="MITOGEN-ACTIVATED PROTEIN KINASE KINASE KINASE 20-RELATED"/>
    <property type="match status" value="1"/>
</dbReference>
<dbReference type="OrthoDB" id="5181219at2"/>
<dbReference type="PROSITE" id="PS50011">
    <property type="entry name" value="PROTEIN_KINASE_DOM"/>
    <property type="match status" value="1"/>
</dbReference>
<dbReference type="EC" id="2.7.11.1" evidence="1"/>
<sequence>MESDTGAATEGPADLPAPRPNGLFAGPADAPDRFELLGEGRRGGEGLTWRASYHGELRAAVPLAVKALHRPDGVDDSWPSGEILQRWKDRTVLLQHLHLDRVVWLNEVFVGAAPHRKGADGDGPPVPYLVMEWVDGPNLVELVGGEPATAATVGQRMQYVHEIAEALHELHAASRSAGNPSLHRDVKPGNCIVHPARGVVLIDVGGMRTADDGFDPAGMHTPGYTAPEILRNPFRRREASGDWYALGALAVFCLLGKHPKPAGAALPDLVAPQLRAVARSAGVTDPDALTAHVIAMLRSDPASRPADGPRWAAELRQLAVVGAVSGASATSGTKGRARRRSILAAASVIALAAIGGGVAVAAPWKPAPPGADLAGPVVVSSSAAPAPVAGDAAPPSSAPSTGLVAGTVTPEPPTSAAPVLTVDAGVTGPEVPPAPSTSPTPRVVTTTAPATITTTGKISAPAAGTGVQKCAFVSGTARLAAGQTLILAARNLDNDEPDAWYVQYPRGWNDPSTLASWQGVEYFPGAVGQHYEIGLFAVDLDAAETAHAGGDKPSDDLADVATPLATRRVVQIAGGSGSDCD</sequence>
<dbReference type="EMBL" id="LLZH01000277">
    <property type="protein sequence ID" value="KUL29587.1"/>
    <property type="molecule type" value="Genomic_DNA"/>
</dbReference>
<evidence type="ECO:0000256" key="4">
    <source>
        <dbReference type="ARBA" id="ARBA00022741"/>
    </source>
</evidence>
<evidence type="ECO:0000313" key="10">
    <source>
        <dbReference type="EMBL" id="KUL29587.1"/>
    </source>
</evidence>
<keyword evidence="8" id="KW-1133">Transmembrane helix</keyword>
<dbReference type="GO" id="GO:0005524">
    <property type="term" value="F:ATP binding"/>
    <property type="evidence" value="ECO:0007669"/>
    <property type="project" value="UniProtKB-KW"/>
</dbReference>
<reference evidence="10 11" key="1">
    <citation type="submission" date="2015-10" db="EMBL/GenBank/DDBJ databases">
        <authorList>
            <person name="Gilbert D.G."/>
        </authorList>
    </citation>
    <scope>NUCLEOTIDE SEQUENCE [LARGE SCALE GENOMIC DNA]</scope>
    <source>
        <strain evidence="10 11">NRRL B-16712</strain>
    </source>
</reference>
<proteinExistence type="predicted"/>
<feature type="transmembrane region" description="Helical" evidence="8">
    <location>
        <begin position="342"/>
        <end position="364"/>
    </location>
</feature>
<dbReference type="Proteomes" id="UP000053244">
    <property type="component" value="Unassembled WGS sequence"/>
</dbReference>
<keyword evidence="8" id="KW-0812">Transmembrane</keyword>
<dbReference type="GO" id="GO:0004674">
    <property type="term" value="F:protein serine/threonine kinase activity"/>
    <property type="evidence" value="ECO:0007669"/>
    <property type="project" value="UniProtKB-KW"/>
</dbReference>
<feature type="domain" description="Protein kinase" evidence="9">
    <location>
        <begin position="34"/>
        <end position="320"/>
    </location>
</feature>
<evidence type="ECO:0000256" key="5">
    <source>
        <dbReference type="ARBA" id="ARBA00022777"/>
    </source>
</evidence>
<dbReference type="Gene3D" id="1.10.510.10">
    <property type="entry name" value="Transferase(Phosphotransferase) domain 1"/>
    <property type="match status" value="1"/>
</dbReference>
<evidence type="ECO:0000259" key="9">
    <source>
        <dbReference type="PROSITE" id="PS50011"/>
    </source>
</evidence>
<dbReference type="PANTHER" id="PTHR43289:SF6">
    <property type="entry name" value="SERINE_THREONINE-PROTEIN KINASE NEKL-3"/>
    <property type="match status" value="1"/>
</dbReference>
<feature type="compositionally biased region" description="Low complexity" evidence="7">
    <location>
        <begin position="384"/>
        <end position="400"/>
    </location>
</feature>
<dbReference type="SUPFAM" id="SSF56112">
    <property type="entry name" value="Protein kinase-like (PK-like)"/>
    <property type="match status" value="1"/>
</dbReference>
<evidence type="ECO:0000256" key="2">
    <source>
        <dbReference type="ARBA" id="ARBA00022527"/>
    </source>
</evidence>
<accession>A0A117MQ41</accession>
<evidence type="ECO:0000256" key="6">
    <source>
        <dbReference type="ARBA" id="ARBA00022840"/>
    </source>
</evidence>
<dbReference type="Pfam" id="PF00069">
    <property type="entry name" value="Pkinase"/>
    <property type="match status" value="1"/>
</dbReference>
<dbReference type="AlphaFoldDB" id="A0A117MQ41"/>
<protein>
    <recommendedName>
        <fullName evidence="1">non-specific serine/threonine protein kinase</fullName>
        <ecNumber evidence="1">2.7.11.1</ecNumber>
    </recommendedName>
</protein>
<dbReference type="RefSeq" id="WP_067697068.1">
    <property type="nucleotide sequence ID" value="NZ_LLZH01000277.1"/>
</dbReference>
<feature type="region of interest" description="Disordered" evidence="7">
    <location>
        <begin position="384"/>
        <end position="444"/>
    </location>
</feature>
<keyword evidence="11" id="KW-1185">Reference proteome</keyword>
<keyword evidence="4" id="KW-0547">Nucleotide-binding</keyword>
<keyword evidence="2" id="KW-0723">Serine/threonine-protein kinase</keyword>
<name>A0A117MQ41_9ACTN</name>